<dbReference type="GeneID" id="25734970"/>
<evidence type="ECO:0000313" key="3">
    <source>
        <dbReference type="Proteomes" id="UP000054498"/>
    </source>
</evidence>
<proteinExistence type="predicted"/>
<accession>A0A0D2K677</accession>
<dbReference type="KEGG" id="mng:MNEG_2092"/>
<reference evidence="2 3" key="1">
    <citation type="journal article" date="2013" name="BMC Genomics">
        <title>Reconstruction of the lipid metabolism for the microalga Monoraphidium neglectum from its genome sequence reveals characteristics suitable for biofuel production.</title>
        <authorList>
            <person name="Bogen C."/>
            <person name="Al-Dilaimi A."/>
            <person name="Albersmeier A."/>
            <person name="Wichmann J."/>
            <person name="Grundmann M."/>
            <person name="Rupp O."/>
            <person name="Lauersen K.J."/>
            <person name="Blifernez-Klassen O."/>
            <person name="Kalinowski J."/>
            <person name="Goesmann A."/>
            <person name="Mussgnug J.H."/>
            <person name="Kruse O."/>
        </authorList>
    </citation>
    <scope>NUCLEOTIDE SEQUENCE [LARGE SCALE GENOMIC DNA]</scope>
    <source>
        <strain evidence="2 3">SAG 48.87</strain>
    </source>
</reference>
<feature type="region of interest" description="Disordered" evidence="1">
    <location>
        <begin position="1"/>
        <end position="36"/>
    </location>
</feature>
<dbReference type="RefSeq" id="XP_013904887.1">
    <property type="nucleotide sequence ID" value="XM_014049433.1"/>
</dbReference>
<evidence type="ECO:0000313" key="2">
    <source>
        <dbReference type="EMBL" id="KIZ05868.1"/>
    </source>
</evidence>
<dbReference type="EMBL" id="KK100446">
    <property type="protein sequence ID" value="KIZ05868.1"/>
    <property type="molecule type" value="Genomic_DNA"/>
</dbReference>
<dbReference type="Proteomes" id="UP000054498">
    <property type="component" value="Unassembled WGS sequence"/>
</dbReference>
<gene>
    <name evidence="2" type="ORF">MNEG_2092</name>
</gene>
<keyword evidence="3" id="KW-1185">Reference proteome</keyword>
<organism evidence="2 3">
    <name type="scientific">Monoraphidium neglectum</name>
    <dbReference type="NCBI Taxonomy" id="145388"/>
    <lineage>
        <taxon>Eukaryota</taxon>
        <taxon>Viridiplantae</taxon>
        <taxon>Chlorophyta</taxon>
        <taxon>core chlorophytes</taxon>
        <taxon>Chlorophyceae</taxon>
        <taxon>CS clade</taxon>
        <taxon>Sphaeropleales</taxon>
        <taxon>Selenastraceae</taxon>
        <taxon>Monoraphidium</taxon>
    </lineage>
</organism>
<dbReference type="AlphaFoldDB" id="A0A0D2K677"/>
<protein>
    <submittedName>
        <fullName evidence="2">Uncharacterized protein</fullName>
    </submittedName>
</protein>
<evidence type="ECO:0000256" key="1">
    <source>
        <dbReference type="SAM" id="MobiDB-lite"/>
    </source>
</evidence>
<sequence length="174" mass="18393">MSALKSSKSLPGDLSLGGAAAAAEAQQRDWERQGDSQLLRPLLRETGYCAALDDTPAFAAGFDTGYSSDQEDRSAAVRLRRDPSYGNPLECDGFAAGFKRLRMAGGDDPAQAAVSILGRMDESYGCPLEAAGFSEGFDRDCDSELDASSPIWLSRDAAYGNPLEYGGFAAAFNA</sequence>
<name>A0A0D2K677_9CHLO</name>